<sequence length="383" mass="44662">MFVARAFKKAVFLISFLLISCFSYAQFDQSAFENRIRPDSSLTNEVHLNFYNFNYVRNYEYTNYFHDGYTMYGTQLQPQLVFFANPSLAITAGAFIRKDFGRNGISDAKPLFSLKYHKRNLTLVFGSLEGGIQHKYIEPLYDFERTITTPIEYGTQLLIERDKFNLDAWIAWQKMIYKGDEAKEEIIGGLSSEVFLVKNDAWKFSIPAQFLAFHQGGQIDRLKSIPISTIFNGATGFKLHKELNTKIKQVYTDNYIAVYKDFSPDKRRAYQGGFGLWLNAGIESKWGSLVASYWKGNQFISIKGMPLYESVSSNLYHDGFTQDHRNIVSLRYAYQRELIPNLYLDVRFEPHVDLDHSEKNLQFSHSFFLTYKQDFRLFKVKKD</sequence>
<evidence type="ECO:0000256" key="1">
    <source>
        <dbReference type="SAM" id="SignalP"/>
    </source>
</evidence>
<dbReference type="PROSITE" id="PS51257">
    <property type="entry name" value="PROKAR_LIPOPROTEIN"/>
    <property type="match status" value="1"/>
</dbReference>
<evidence type="ECO:0000313" key="2">
    <source>
        <dbReference type="EMBL" id="QPH41207.1"/>
    </source>
</evidence>
<reference evidence="2 3" key="1">
    <citation type="submission" date="2020-11" db="EMBL/GenBank/DDBJ databases">
        <title>Pedobacter endophytica, an endophytic bacteria isolated form Carex pumila.</title>
        <authorList>
            <person name="Peng Y."/>
            <person name="Jiang L."/>
            <person name="Lee J."/>
        </authorList>
    </citation>
    <scope>NUCLEOTIDE SEQUENCE [LARGE SCALE GENOMIC DNA]</scope>
    <source>
        <strain evidence="2 3">JBR3-12</strain>
    </source>
</reference>
<proteinExistence type="predicted"/>
<dbReference type="AlphaFoldDB" id="A0A7S9L2D5"/>
<accession>A0A7S9L2D5</accession>
<keyword evidence="1" id="KW-0732">Signal</keyword>
<dbReference type="RefSeq" id="WP_196100658.1">
    <property type="nucleotide sequence ID" value="NZ_CP064939.1"/>
</dbReference>
<feature type="signal peptide" evidence="1">
    <location>
        <begin position="1"/>
        <end position="25"/>
    </location>
</feature>
<dbReference type="EMBL" id="CP064939">
    <property type="protein sequence ID" value="QPH41207.1"/>
    <property type="molecule type" value="Genomic_DNA"/>
</dbReference>
<gene>
    <name evidence="2" type="ORF">IZT61_08120</name>
</gene>
<dbReference type="Proteomes" id="UP000594759">
    <property type="component" value="Chromosome"/>
</dbReference>
<protein>
    <recommendedName>
        <fullName evidence="4">Beta-barrel porin-2, OmpL-like. bbp2</fullName>
    </recommendedName>
</protein>
<dbReference type="KEGG" id="pex:IZT61_08120"/>
<organism evidence="2 3">
    <name type="scientific">Pedobacter endophyticus</name>
    <dbReference type="NCBI Taxonomy" id="2789740"/>
    <lineage>
        <taxon>Bacteria</taxon>
        <taxon>Pseudomonadati</taxon>
        <taxon>Bacteroidota</taxon>
        <taxon>Sphingobacteriia</taxon>
        <taxon>Sphingobacteriales</taxon>
        <taxon>Sphingobacteriaceae</taxon>
        <taxon>Pedobacter</taxon>
    </lineage>
</organism>
<keyword evidence="3" id="KW-1185">Reference proteome</keyword>
<feature type="chain" id="PRO_5032394541" description="Beta-barrel porin-2, OmpL-like. bbp2" evidence="1">
    <location>
        <begin position="26"/>
        <end position="383"/>
    </location>
</feature>
<evidence type="ECO:0008006" key="4">
    <source>
        <dbReference type="Google" id="ProtNLM"/>
    </source>
</evidence>
<evidence type="ECO:0000313" key="3">
    <source>
        <dbReference type="Proteomes" id="UP000594759"/>
    </source>
</evidence>
<name>A0A7S9L2D5_9SPHI</name>